<keyword evidence="4 10" id="KW-0808">Transferase</keyword>
<feature type="domain" description="Transketolase-like pyrimidine-binding" evidence="11">
    <location>
        <begin position="315"/>
        <end position="479"/>
    </location>
</feature>
<dbReference type="Proteomes" id="UP001501195">
    <property type="component" value="Unassembled WGS sequence"/>
</dbReference>
<dbReference type="SUPFAM" id="SSF52922">
    <property type="entry name" value="TK C-terminal domain-like"/>
    <property type="match status" value="1"/>
</dbReference>
<organism evidence="12 13">
    <name type="scientific">Kineococcus glutinatus</name>
    <dbReference type="NCBI Taxonomy" id="1070872"/>
    <lineage>
        <taxon>Bacteria</taxon>
        <taxon>Bacillati</taxon>
        <taxon>Actinomycetota</taxon>
        <taxon>Actinomycetes</taxon>
        <taxon>Kineosporiales</taxon>
        <taxon>Kineosporiaceae</taxon>
        <taxon>Kineococcus</taxon>
    </lineage>
</organism>
<keyword evidence="7 10" id="KW-0784">Thiamine biosynthesis</keyword>
<evidence type="ECO:0000313" key="12">
    <source>
        <dbReference type="EMBL" id="GAA4993673.1"/>
    </source>
</evidence>
<dbReference type="NCBIfam" id="NF003933">
    <property type="entry name" value="PRK05444.2-2"/>
    <property type="match status" value="1"/>
</dbReference>
<comment type="cofactor">
    <cofactor evidence="10">
        <name>Mg(2+)</name>
        <dbReference type="ChEBI" id="CHEBI:18420"/>
    </cofactor>
    <text evidence="10">Binds 1 Mg(2+) ion per subunit.</text>
</comment>
<comment type="subunit">
    <text evidence="3 10">Homodimer.</text>
</comment>
<dbReference type="InterPro" id="IPR009014">
    <property type="entry name" value="Transketo_C/PFOR_II"/>
</dbReference>
<reference evidence="13" key="1">
    <citation type="journal article" date="2019" name="Int. J. Syst. Evol. Microbiol.">
        <title>The Global Catalogue of Microorganisms (GCM) 10K type strain sequencing project: providing services to taxonomists for standard genome sequencing and annotation.</title>
        <authorList>
            <consortium name="The Broad Institute Genomics Platform"/>
            <consortium name="The Broad Institute Genome Sequencing Center for Infectious Disease"/>
            <person name="Wu L."/>
            <person name="Ma J."/>
        </authorList>
    </citation>
    <scope>NUCLEOTIDE SEQUENCE [LARGE SCALE GENOMIC DNA]</scope>
    <source>
        <strain evidence="13">JCM 18126</strain>
    </source>
</reference>
<comment type="pathway">
    <text evidence="1 10">Metabolic intermediate biosynthesis; 1-deoxy-D-xylulose 5-phosphate biosynthesis; 1-deoxy-D-xylulose 5-phosphate from D-glyceraldehyde 3-phosphate and pyruvate: step 1/1.</text>
</comment>
<name>A0ABP9IBI0_9ACTN</name>
<dbReference type="InterPro" id="IPR033248">
    <property type="entry name" value="Transketolase_C"/>
</dbReference>
<dbReference type="Pfam" id="PF02779">
    <property type="entry name" value="Transket_pyr"/>
    <property type="match status" value="1"/>
</dbReference>
<feature type="binding site" evidence="10">
    <location>
        <position position="366"/>
    </location>
    <ligand>
        <name>thiamine diphosphate</name>
        <dbReference type="ChEBI" id="CHEBI:58937"/>
    </ligand>
</feature>
<dbReference type="InterPro" id="IPR029061">
    <property type="entry name" value="THDP-binding"/>
</dbReference>
<comment type="cofactor">
    <cofactor evidence="10">
        <name>thiamine diphosphate</name>
        <dbReference type="ChEBI" id="CHEBI:58937"/>
    </cofactor>
    <text evidence="10">Binds 1 thiamine pyrophosphate per subunit.</text>
</comment>
<dbReference type="CDD" id="cd02007">
    <property type="entry name" value="TPP_DXS"/>
    <property type="match status" value="1"/>
</dbReference>
<comment type="function">
    <text evidence="10">Catalyzes the acyloin condensation reaction between C atoms 2 and 3 of pyruvate and glyceraldehyde 3-phosphate to yield 1-deoxy-D-xylulose-5-phosphate (DXP).</text>
</comment>
<gene>
    <name evidence="10 12" type="primary">dxs</name>
    <name evidence="12" type="ORF">GCM10023225_31510</name>
</gene>
<keyword evidence="8 10" id="KW-0786">Thiamine pyrophosphate</keyword>
<evidence type="ECO:0000256" key="7">
    <source>
        <dbReference type="ARBA" id="ARBA00022977"/>
    </source>
</evidence>
<comment type="similarity">
    <text evidence="2 10">Belongs to the transketolase family. DXPS subfamily.</text>
</comment>
<feature type="binding site" evidence="10">
    <location>
        <begin position="113"/>
        <end position="115"/>
    </location>
    <ligand>
        <name>thiamine diphosphate</name>
        <dbReference type="ChEBI" id="CHEBI:58937"/>
    </ligand>
</feature>
<feature type="binding site" evidence="10">
    <location>
        <begin position="146"/>
        <end position="147"/>
    </location>
    <ligand>
        <name>thiamine diphosphate</name>
        <dbReference type="ChEBI" id="CHEBI:58937"/>
    </ligand>
</feature>
<dbReference type="CDD" id="cd07033">
    <property type="entry name" value="TPP_PYR_DXS_TK_like"/>
    <property type="match status" value="1"/>
</dbReference>
<dbReference type="EMBL" id="BAABIL010000583">
    <property type="protein sequence ID" value="GAA4993673.1"/>
    <property type="molecule type" value="Genomic_DNA"/>
</dbReference>
<protein>
    <recommendedName>
        <fullName evidence="10">1-deoxy-D-xylulose-5-phosphate synthase</fullName>
        <ecNumber evidence="10">2.2.1.7</ecNumber>
    </recommendedName>
    <alternativeName>
        <fullName evidence="10">1-deoxyxylulose-5-phosphate synthase</fullName>
        <shortName evidence="10">DXP synthase</shortName>
        <shortName evidence="10">DXPS</shortName>
    </alternativeName>
</protein>
<dbReference type="Pfam" id="PF02780">
    <property type="entry name" value="Transketolase_C"/>
    <property type="match status" value="1"/>
</dbReference>
<keyword evidence="9 10" id="KW-0414">Isoprene biosynthesis</keyword>
<dbReference type="Gene3D" id="3.40.50.970">
    <property type="match status" value="2"/>
</dbReference>
<keyword evidence="5 10" id="KW-0479">Metal-binding</keyword>
<dbReference type="RefSeq" id="WP_345713695.1">
    <property type="nucleotide sequence ID" value="NZ_BAABIL010000583.1"/>
</dbReference>
<feature type="binding site" evidence="10">
    <location>
        <position position="174"/>
    </location>
    <ligand>
        <name>thiamine diphosphate</name>
        <dbReference type="ChEBI" id="CHEBI:58937"/>
    </ligand>
</feature>
<sequence>MGLLESITGPQDLRSLDTQQLERLAREIRNFLVASVSRTGGHLGPNLGVVELTIALHRVFESPRDRIVFDTGHQSYVHKLLTGRQDFSRLRARGGLSGYPSRAESPHDVVENSHASTSLSWADGLSRAHQLRGEHDRHVVAVVGDGALTGGMAWEALNNIAAGDRPVIVVVNDNERSYAPTIGGLASHLATLRTTRGYEKFLEWGRDTLRRGGTPGRLAYDTLHGMKKGIKDVVAPQGLFEDLGLKYVGPVDGHDVAAVERALQRARAFGGPVIVHALTQKGRGYRPALDDHVDHFHAVGVIDPETGEAQASSGSSWTSVFAEEMVAVGDERDDVVGITAAMLAPVGLDAFARAHPGRVIDVGIAEQHAVTSAAGMAAGGLHPVVAVYATFLNRAFDQVLMDVALHRAGVTFVLDRAGVTGPDGPSHHGEWDMSLLRIVPGLRLAAPRDATTLREELREALQVADAPTVLRFGKGKVPADLPAIARTGGVDVLEGATWAEGADVLLVAVGAFVPACLDVAARLRAHGVGVSVVDPRWVLPVPAALVQLARTHRLVAVVEDGVEVGGVGAAVADALRGERVQTEVLTFALPQRFLDHGTREEILEECGLTPQAVSLRIVEAVARQHEVGSTATTT</sequence>
<evidence type="ECO:0000256" key="4">
    <source>
        <dbReference type="ARBA" id="ARBA00022679"/>
    </source>
</evidence>
<evidence type="ECO:0000256" key="1">
    <source>
        <dbReference type="ARBA" id="ARBA00004980"/>
    </source>
</evidence>
<dbReference type="SUPFAM" id="SSF52518">
    <property type="entry name" value="Thiamin diphosphate-binding fold (THDP-binding)"/>
    <property type="match status" value="2"/>
</dbReference>
<evidence type="ECO:0000256" key="6">
    <source>
        <dbReference type="ARBA" id="ARBA00022842"/>
    </source>
</evidence>
<evidence type="ECO:0000256" key="2">
    <source>
        <dbReference type="ARBA" id="ARBA00011081"/>
    </source>
</evidence>
<feature type="binding site" evidence="10">
    <location>
        <position position="285"/>
    </location>
    <ligand>
        <name>thiamine diphosphate</name>
        <dbReference type="ChEBI" id="CHEBI:58937"/>
    </ligand>
</feature>
<proteinExistence type="inferred from homology"/>
<dbReference type="EC" id="2.2.1.7" evidence="10"/>
<dbReference type="SMART" id="SM00861">
    <property type="entry name" value="Transket_pyr"/>
    <property type="match status" value="1"/>
</dbReference>
<accession>A0ABP9IBI0</accession>
<evidence type="ECO:0000259" key="11">
    <source>
        <dbReference type="SMART" id="SM00861"/>
    </source>
</evidence>
<feature type="binding site" evidence="10">
    <location>
        <position position="73"/>
    </location>
    <ligand>
        <name>thiamine diphosphate</name>
        <dbReference type="ChEBI" id="CHEBI:58937"/>
    </ligand>
</feature>
<keyword evidence="6 10" id="KW-0460">Magnesium</keyword>
<dbReference type="HAMAP" id="MF_00315">
    <property type="entry name" value="DXP_synth"/>
    <property type="match status" value="1"/>
</dbReference>
<comment type="catalytic activity">
    <reaction evidence="10">
        <text>D-glyceraldehyde 3-phosphate + pyruvate + H(+) = 1-deoxy-D-xylulose 5-phosphate + CO2</text>
        <dbReference type="Rhea" id="RHEA:12605"/>
        <dbReference type="ChEBI" id="CHEBI:15361"/>
        <dbReference type="ChEBI" id="CHEBI:15378"/>
        <dbReference type="ChEBI" id="CHEBI:16526"/>
        <dbReference type="ChEBI" id="CHEBI:57792"/>
        <dbReference type="ChEBI" id="CHEBI:59776"/>
        <dbReference type="EC" id="2.2.1.7"/>
    </reaction>
</comment>
<feature type="binding site" evidence="10">
    <location>
        <position position="145"/>
    </location>
    <ligand>
        <name>Mg(2+)</name>
        <dbReference type="ChEBI" id="CHEBI:18420"/>
    </ligand>
</feature>
<dbReference type="Gene3D" id="3.40.50.920">
    <property type="match status" value="1"/>
</dbReference>
<dbReference type="PANTHER" id="PTHR43322:SF5">
    <property type="entry name" value="1-DEOXY-D-XYLULOSE-5-PHOSPHATE SYNTHASE, CHLOROPLASTIC"/>
    <property type="match status" value="1"/>
</dbReference>
<evidence type="ECO:0000256" key="9">
    <source>
        <dbReference type="ARBA" id="ARBA00023229"/>
    </source>
</evidence>
<evidence type="ECO:0000256" key="8">
    <source>
        <dbReference type="ARBA" id="ARBA00023052"/>
    </source>
</evidence>
<evidence type="ECO:0000256" key="5">
    <source>
        <dbReference type="ARBA" id="ARBA00022723"/>
    </source>
</evidence>
<dbReference type="Pfam" id="PF13292">
    <property type="entry name" value="DXP_synthase_N"/>
    <property type="match status" value="1"/>
</dbReference>
<keyword evidence="13" id="KW-1185">Reference proteome</keyword>
<dbReference type="PANTHER" id="PTHR43322">
    <property type="entry name" value="1-D-DEOXYXYLULOSE 5-PHOSPHATE SYNTHASE-RELATED"/>
    <property type="match status" value="1"/>
</dbReference>
<evidence type="ECO:0000256" key="10">
    <source>
        <dbReference type="HAMAP-Rule" id="MF_00315"/>
    </source>
</evidence>
<feature type="binding site" evidence="10">
    <location>
        <position position="174"/>
    </location>
    <ligand>
        <name>Mg(2+)</name>
        <dbReference type="ChEBI" id="CHEBI:18420"/>
    </ligand>
</feature>
<dbReference type="InterPro" id="IPR005477">
    <property type="entry name" value="Dxylulose-5-P_synthase"/>
</dbReference>
<evidence type="ECO:0000313" key="13">
    <source>
        <dbReference type="Proteomes" id="UP001501195"/>
    </source>
</evidence>
<evidence type="ECO:0000256" key="3">
    <source>
        <dbReference type="ARBA" id="ARBA00011738"/>
    </source>
</evidence>
<dbReference type="NCBIfam" id="TIGR00204">
    <property type="entry name" value="dxs"/>
    <property type="match status" value="1"/>
</dbReference>
<dbReference type="InterPro" id="IPR005475">
    <property type="entry name" value="Transketolase-like_Pyr-bd"/>
</dbReference>
<comment type="caution">
    <text evidence="12">The sequence shown here is derived from an EMBL/GenBank/DDBJ whole genome shotgun (WGS) entry which is preliminary data.</text>
</comment>